<name>A0A061GUR8_THECC</name>
<proteinExistence type="predicted"/>
<sequence>MSTTSYFLSTSNPCCRSQKPRKPSFRKRCLLMAKQQKTRNSHRVGYGIGSWIQGAIICMPKNKGAKCK</sequence>
<dbReference type="EMBL" id="CM001887">
    <property type="protein sequence ID" value="EOY30879.1"/>
    <property type="molecule type" value="Genomic_DNA"/>
</dbReference>
<dbReference type="InParanoid" id="A0A061GUR8"/>
<keyword evidence="2" id="KW-1185">Reference proteome</keyword>
<gene>
    <name evidence="1" type="ORF">TCM_037931</name>
</gene>
<dbReference type="Proteomes" id="UP000026915">
    <property type="component" value="Chromosome 9"/>
</dbReference>
<accession>A0A061GUR8</accession>
<dbReference type="AlphaFoldDB" id="A0A061GUR8"/>
<evidence type="ECO:0000313" key="2">
    <source>
        <dbReference type="Proteomes" id="UP000026915"/>
    </source>
</evidence>
<organism evidence="1 2">
    <name type="scientific">Theobroma cacao</name>
    <name type="common">Cacao</name>
    <name type="synonym">Cocoa</name>
    <dbReference type="NCBI Taxonomy" id="3641"/>
    <lineage>
        <taxon>Eukaryota</taxon>
        <taxon>Viridiplantae</taxon>
        <taxon>Streptophyta</taxon>
        <taxon>Embryophyta</taxon>
        <taxon>Tracheophyta</taxon>
        <taxon>Spermatophyta</taxon>
        <taxon>Magnoliopsida</taxon>
        <taxon>eudicotyledons</taxon>
        <taxon>Gunneridae</taxon>
        <taxon>Pentapetalae</taxon>
        <taxon>rosids</taxon>
        <taxon>malvids</taxon>
        <taxon>Malvales</taxon>
        <taxon>Malvaceae</taxon>
        <taxon>Byttnerioideae</taxon>
        <taxon>Theobroma</taxon>
    </lineage>
</organism>
<reference evidence="1 2" key="1">
    <citation type="journal article" date="2013" name="Genome Biol.">
        <title>The genome sequence of the most widely cultivated cacao type and its use to identify candidate genes regulating pod color.</title>
        <authorList>
            <person name="Motamayor J.C."/>
            <person name="Mockaitis K."/>
            <person name="Schmutz J."/>
            <person name="Haiminen N."/>
            <person name="Iii D.L."/>
            <person name="Cornejo O."/>
            <person name="Findley S.D."/>
            <person name="Zheng P."/>
            <person name="Utro F."/>
            <person name="Royaert S."/>
            <person name="Saski C."/>
            <person name="Jenkins J."/>
            <person name="Podicheti R."/>
            <person name="Zhao M."/>
            <person name="Scheffler B.E."/>
            <person name="Stack J.C."/>
            <person name="Feltus F.A."/>
            <person name="Mustiga G.M."/>
            <person name="Amores F."/>
            <person name="Phillips W."/>
            <person name="Marelli J.P."/>
            <person name="May G.D."/>
            <person name="Shapiro H."/>
            <person name="Ma J."/>
            <person name="Bustamante C.D."/>
            <person name="Schnell R.J."/>
            <person name="Main D."/>
            <person name="Gilbert D."/>
            <person name="Parida L."/>
            <person name="Kuhn D.N."/>
        </authorList>
    </citation>
    <scope>NUCLEOTIDE SEQUENCE [LARGE SCALE GENOMIC DNA]</scope>
    <source>
        <strain evidence="2">cv. Matina 1-6</strain>
    </source>
</reference>
<evidence type="ECO:0000313" key="1">
    <source>
        <dbReference type="EMBL" id="EOY30879.1"/>
    </source>
</evidence>
<protein>
    <submittedName>
        <fullName evidence="1">Uncharacterized protein</fullName>
    </submittedName>
</protein>
<dbReference type="HOGENOM" id="CLU_2799164_0_0_1"/>
<dbReference type="Gramene" id="EOY30879">
    <property type="protein sequence ID" value="EOY30879"/>
    <property type="gene ID" value="TCM_037931"/>
</dbReference>